<evidence type="ECO:0000259" key="4">
    <source>
        <dbReference type="Pfam" id="PF18088"/>
    </source>
</evidence>
<accession>A0A089N829</accession>
<dbReference type="STRING" id="169760.PSTEL_19095"/>
<sequence>MKLHFTGDIDGLTEGLRELASDAGMELSADGVEVKVVHHIDPRIIVEANKEGLYIHFHRTIHFFRAVGLLIEALRSQSEFRIEEVPQFEMNGPMFDVSQGGAVIRTDSVKAFLRRMALMGLDMIMLYAEDSFDLEGHPYFGYMRGRYSQAEIKELDDYADQFGIEMIPCIQTLGHLADVLKWNAYADIRDDLETLLVGHERTYEFIEQMLIAASAPVRSRRIHIGMDEAWKLGLGAYLIQNGLHSKFDIMNAHLKRVMEIVDRLGLSPMMWSDMYFRAGSPKGDYYDKDCVISDEVIAGMPDHIQFVYWDYYHYDEAFYTDWIRQHKRFGSTPVFAGGIWNWKGYVLNYGATLASTNAALNVCKREGVTEVIATLWGDDGTECDWFSALLGLQLFAEHGYAAELDEDKLSRRFHYCTGARMDDFMAIKNVDEPPGIQPGNLETYNPSRYMLWQNVMMGLFDENIRGLDVAGHYEALQEQMALFATRNGAYGFVFEVLERLCSVLALKADAGLVITDAYLGGDKQALSNIVRELLPEIRVRVEQLRSYHLERWHVVNKPFGWDIIDLRYGGLLASLDTAAARISAYLAGSVDRLEELEEQRIPYQGQEGMVDCYLYKHMPTPSRISQ</sequence>
<dbReference type="Pfam" id="PF00728">
    <property type="entry name" value="Glyco_hydro_20"/>
    <property type="match status" value="1"/>
</dbReference>
<organism evidence="5 6">
    <name type="scientific">Paenibacillus stellifer</name>
    <dbReference type="NCBI Taxonomy" id="169760"/>
    <lineage>
        <taxon>Bacteria</taxon>
        <taxon>Bacillati</taxon>
        <taxon>Bacillota</taxon>
        <taxon>Bacilli</taxon>
        <taxon>Bacillales</taxon>
        <taxon>Paenibacillaceae</taxon>
        <taxon>Paenibacillus</taxon>
    </lineage>
</organism>
<keyword evidence="6" id="KW-1185">Reference proteome</keyword>
<protein>
    <submittedName>
        <fullName evidence="5">Uncharacterized protein</fullName>
    </submittedName>
</protein>
<evidence type="ECO:0000313" key="6">
    <source>
        <dbReference type="Proteomes" id="UP000029507"/>
    </source>
</evidence>
<keyword evidence="2" id="KW-0378">Hydrolase</keyword>
<dbReference type="GO" id="GO:0005975">
    <property type="term" value="P:carbohydrate metabolic process"/>
    <property type="evidence" value="ECO:0007669"/>
    <property type="project" value="InterPro"/>
</dbReference>
<dbReference type="CDD" id="cd06565">
    <property type="entry name" value="GH20_GcnA-like"/>
    <property type="match status" value="1"/>
</dbReference>
<dbReference type="InterPro" id="IPR017853">
    <property type="entry name" value="GH"/>
</dbReference>
<dbReference type="HOGENOM" id="CLU_028877_0_0_9"/>
<name>A0A089N829_9BACL</name>
<dbReference type="PANTHER" id="PTHR21040">
    <property type="entry name" value="BCDNA.GH04120"/>
    <property type="match status" value="1"/>
</dbReference>
<dbReference type="Proteomes" id="UP000029507">
    <property type="component" value="Chromosome"/>
</dbReference>
<dbReference type="AlphaFoldDB" id="A0A089N829"/>
<feature type="domain" description="Glycoside hydrolase family 20 catalytic" evidence="3">
    <location>
        <begin position="144"/>
        <end position="278"/>
    </location>
</feature>
<reference evidence="5 6" key="1">
    <citation type="submission" date="2014-08" db="EMBL/GenBank/DDBJ databases">
        <title>Comparative genomics of the Paenibacillus odorifer group.</title>
        <authorList>
            <person name="den Bakker H.C."/>
            <person name="Tsai Y.-C."/>
            <person name="Martin N."/>
            <person name="Korlach J."/>
            <person name="Wiedmann M."/>
        </authorList>
    </citation>
    <scope>NUCLEOTIDE SEQUENCE [LARGE SCALE GENOMIC DNA]</scope>
    <source>
        <strain evidence="5 6">DSM 14472</strain>
    </source>
</reference>
<evidence type="ECO:0000259" key="3">
    <source>
        <dbReference type="Pfam" id="PF00728"/>
    </source>
</evidence>
<dbReference type="Gene3D" id="3.20.20.80">
    <property type="entry name" value="Glycosidases"/>
    <property type="match status" value="1"/>
</dbReference>
<dbReference type="Gene3D" id="1.20.120.670">
    <property type="entry name" value="N-acetyl-b-d-glucoasminidase"/>
    <property type="match status" value="1"/>
</dbReference>
<gene>
    <name evidence="5" type="ORF">PSTEL_19095</name>
</gene>
<dbReference type="GO" id="GO:0004563">
    <property type="term" value="F:beta-N-acetylhexosaminidase activity"/>
    <property type="evidence" value="ECO:0007669"/>
    <property type="project" value="UniProtKB-ARBA"/>
</dbReference>
<comment type="similarity">
    <text evidence="1">Belongs to the glycosyl hydrolase 20 family.</text>
</comment>
<dbReference type="InterPro" id="IPR038901">
    <property type="entry name" value="HEXDC-like"/>
</dbReference>
<evidence type="ECO:0000256" key="2">
    <source>
        <dbReference type="ARBA" id="ARBA00022801"/>
    </source>
</evidence>
<dbReference type="RefSeq" id="WP_038697530.1">
    <property type="nucleotide sequence ID" value="NZ_CP009286.1"/>
</dbReference>
<dbReference type="InterPro" id="IPR041063">
    <property type="entry name" value="Glyco_H_20C_C"/>
</dbReference>
<dbReference type="InterPro" id="IPR015883">
    <property type="entry name" value="Glyco_hydro_20_cat"/>
</dbReference>
<dbReference type="SUPFAM" id="SSF51445">
    <property type="entry name" value="(Trans)glycosidases"/>
    <property type="match status" value="1"/>
</dbReference>
<dbReference type="PANTHER" id="PTHR21040:SF8">
    <property type="entry name" value="BCDNA.GH04120"/>
    <property type="match status" value="1"/>
</dbReference>
<dbReference type="Pfam" id="PF18088">
    <property type="entry name" value="Glyco_H_20C_C"/>
    <property type="match status" value="1"/>
</dbReference>
<dbReference type="KEGG" id="pste:PSTEL_19095"/>
<dbReference type="EMBL" id="CP009286">
    <property type="protein sequence ID" value="AIQ64904.1"/>
    <property type="molecule type" value="Genomic_DNA"/>
</dbReference>
<dbReference type="OrthoDB" id="383771at2"/>
<proteinExistence type="inferred from homology"/>
<evidence type="ECO:0000313" key="5">
    <source>
        <dbReference type="EMBL" id="AIQ64904.1"/>
    </source>
</evidence>
<evidence type="ECO:0000256" key="1">
    <source>
        <dbReference type="ARBA" id="ARBA00006285"/>
    </source>
</evidence>
<feature type="domain" description="Glycoside Hydrolase 20C C-terminal" evidence="4">
    <location>
        <begin position="422"/>
        <end position="609"/>
    </location>
</feature>